<sequence>MRPGRVDRKGREDSASFSLTMMHTLHSVMTAQSRRDLHHDHHDSHGFATTGTLLDCDWSIYVRYVRVVDAAFSTSRVGVEWTSFLSSQRTHECYRDRHTTRRWPVATDVIQQDVARYIRNGRRERAL</sequence>
<protein>
    <submittedName>
        <fullName evidence="1">Uncharacterized protein</fullName>
    </submittedName>
</protein>
<dbReference type="AlphaFoldDB" id="A0A016V119"/>
<proteinExistence type="predicted"/>
<keyword evidence="2" id="KW-1185">Reference proteome</keyword>
<organism evidence="1 2">
    <name type="scientific">Ancylostoma ceylanicum</name>
    <dbReference type="NCBI Taxonomy" id="53326"/>
    <lineage>
        <taxon>Eukaryota</taxon>
        <taxon>Metazoa</taxon>
        <taxon>Ecdysozoa</taxon>
        <taxon>Nematoda</taxon>
        <taxon>Chromadorea</taxon>
        <taxon>Rhabditida</taxon>
        <taxon>Rhabditina</taxon>
        <taxon>Rhabditomorpha</taxon>
        <taxon>Strongyloidea</taxon>
        <taxon>Ancylostomatidae</taxon>
        <taxon>Ancylostomatinae</taxon>
        <taxon>Ancylostoma</taxon>
    </lineage>
</organism>
<reference evidence="2" key="1">
    <citation type="journal article" date="2015" name="Nat. Genet.">
        <title>The genome and transcriptome of the zoonotic hookworm Ancylostoma ceylanicum identify infection-specific gene families.</title>
        <authorList>
            <person name="Schwarz E.M."/>
            <person name="Hu Y."/>
            <person name="Antoshechkin I."/>
            <person name="Miller M.M."/>
            <person name="Sternberg P.W."/>
            <person name="Aroian R.V."/>
        </authorList>
    </citation>
    <scope>NUCLEOTIDE SEQUENCE</scope>
    <source>
        <strain evidence="2">HY135</strain>
    </source>
</reference>
<dbReference type="EMBL" id="JARK01001358">
    <property type="protein sequence ID" value="EYC20433.1"/>
    <property type="molecule type" value="Genomic_DNA"/>
</dbReference>
<comment type="caution">
    <text evidence="1">The sequence shown here is derived from an EMBL/GenBank/DDBJ whole genome shotgun (WGS) entry which is preliminary data.</text>
</comment>
<gene>
    <name evidence="1" type="primary">Acey_s0022.g622</name>
    <name evidence="1" type="ORF">Y032_0022g622</name>
</gene>
<accession>A0A016V119</accession>
<name>A0A016V119_9BILA</name>
<evidence type="ECO:0000313" key="2">
    <source>
        <dbReference type="Proteomes" id="UP000024635"/>
    </source>
</evidence>
<evidence type="ECO:0000313" key="1">
    <source>
        <dbReference type="EMBL" id="EYC20433.1"/>
    </source>
</evidence>
<dbReference type="Proteomes" id="UP000024635">
    <property type="component" value="Unassembled WGS sequence"/>
</dbReference>